<protein>
    <submittedName>
        <fullName evidence="1">Glutamine synthetase</fullName>
    </submittedName>
</protein>
<dbReference type="AlphaFoldDB" id="A0A9Q5STD0"/>
<sequence length="167" mass="18717">MSTARFSLAVIASKVFETETWLKMVSECFGARSISKQVCSDSQETKWELALKQQQKEAHSLCHHAIHKLIPMAGAYQQSMLEAVSQASSIYAPDEAEAICHAGNKVLDEISNHISAILYNARKTREANRKANKMEDSHMKAVIYHNSVLPYIETLRFHIDSLNAIIA</sequence>
<dbReference type="EMBL" id="NFIJ01000003">
    <property type="protein sequence ID" value="OUO06325.1"/>
    <property type="molecule type" value="Genomic_DNA"/>
</dbReference>
<name>A0A9Q5STD0_9BACT</name>
<gene>
    <name evidence="1" type="ORF">B5F96_04595</name>
</gene>
<accession>A0A9Q5STD0</accession>
<reference evidence="2" key="1">
    <citation type="submission" date="2017-04" db="EMBL/GenBank/DDBJ databases">
        <title>Function of individual gut microbiota members based on whole genome sequencing of pure cultures obtained from chicken caecum.</title>
        <authorList>
            <person name="Medvecky M."/>
            <person name="Cejkova D."/>
            <person name="Polansky O."/>
            <person name="Karasova D."/>
            <person name="Kubasova T."/>
            <person name="Cizek A."/>
            <person name="Rychlik I."/>
        </authorList>
    </citation>
    <scope>NUCLEOTIDE SEQUENCE [LARGE SCALE GENOMIC DNA]</scope>
    <source>
        <strain evidence="2">An42</strain>
    </source>
</reference>
<comment type="caution">
    <text evidence="1">The sequence shown here is derived from an EMBL/GenBank/DDBJ whole genome shotgun (WGS) entry which is preliminary data.</text>
</comment>
<proteinExistence type="predicted"/>
<dbReference type="Proteomes" id="UP000195975">
    <property type="component" value="Unassembled WGS sequence"/>
</dbReference>
<evidence type="ECO:0000313" key="1">
    <source>
        <dbReference type="EMBL" id="OUO06325.1"/>
    </source>
</evidence>
<organism evidence="1 2">
    <name type="scientific">Parabacteroides johnsonii</name>
    <dbReference type="NCBI Taxonomy" id="387661"/>
    <lineage>
        <taxon>Bacteria</taxon>
        <taxon>Pseudomonadati</taxon>
        <taxon>Bacteroidota</taxon>
        <taxon>Bacteroidia</taxon>
        <taxon>Bacteroidales</taxon>
        <taxon>Tannerellaceae</taxon>
        <taxon>Parabacteroides</taxon>
    </lineage>
</organism>
<dbReference type="Gene3D" id="1.20.120.1560">
    <property type="match status" value="1"/>
</dbReference>
<evidence type="ECO:0000313" key="2">
    <source>
        <dbReference type="Proteomes" id="UP000195975"/>
    </source>
</evidence>